<protein>
    <recommendedName>
        <fullName evidence="2">histidine kinase</fullName>
        <ecNumber evidence="2">2.7.13.3</ecNumber>
    </recommendedName>
</protein>
<evidence type="ECO:0000256" key="1">
    <source>
        <dbReference type="ARBA" id="ARBA00000085"/>
    </source>
</evidence>
<dbReference type="Gene3D" id="3.30.450.20">
    <property type="entry name" value="PAS domain"/>
    <property type="match status" value="1"/>
</dbReference>
<organism evidence="10 11">
    <name type="scientific">Halalkalibaculum roseum</name>
    <dbReference type="NCBI Taxonomy" id="2709311"/>
    <lineage>
        <taxon>Bacteria</taxon>
        <taxon>Pseudomonadati</taxon>
        <taxon>Balneolota</taxon>
        <taxon>Balneolia</taxon>
        <taxon>Balneolales</taxon>
        <taxon>Balneolaceae</taxon>
        <taxon>Halalkalibaculum</taxon>
    </lineage>
</organism>
<evidence type="ECO:0000259" key="9">
    <source>
        <dbReference type="Pfam" id="PF07568"/>
    </source>
</evidence>
<reference evidence="10 11" key="1">
    <citation type="submission" date="2020-02" db="EMBL/GenBank/DDBJ databases">
        <title>Balneolaceae bacterium YR4-1, complete genome.</title>
        <authorList>
            <person name="Li Y."/>
            <person name="Wu S."/>
        </authorList>
    </citation>
    <scope>NUCLEOTIDE SEQUENCE [LARGE SCALE GENOMIC DNA]</scope>
    <source>
        <strain evidence="10 11">YR4-1</strain>
    </source>
</reference>
<dbReference type="GO" id="GO:0005524">
    <property type="term" value="F:ATP binding"/>
    <property type="evidence" value="ECO:0007669"/>
    <property type="project" value="UniProtKB-KW"/>
</dbReference>
<keyword evidence="8" id="KW-0812">Transmembrane</keyword>
<keyword evidence="7" id="KW-0067">ATP-binding</keyword>
<feature type="transmembrane region" description="Helical" evidence="8">
    <location>
        <begin position="34"/>
        <end position="51"/>
    </location>
</feature>
<evidence type="ECO:0000256" key="2">
    <source>
        <dbReference type="ARBA" id="ARBA00012438"/>
    </source>
</evidence>
<keyword evidence="3" id="KW-0597">Phosphoprotein</keyword>
<keyword evidence="4" id="KW-0808">Transferase</keyword>
<keyword evidence="8" id="KW-1133">Transmembrane helix</keyword>
<dbReference type="InterPro" id="IPR011495">
    <property type="entry name" value="Sig_transdc_His_kin_sub2_dim/P"/>
</dbReference>
<comment type="catalytic activity">
    <reaction evidence="1">
        <text>ATP + protein L-histidine = ADP + protein N-phospho-L-histidine.</text>
        <dbReference type="EC" id="2.7.13.3"/>
    </reaction>
</comment>
<evidence type="ECO:0000313" key="10">
    <source>
        <dbReference type="EMBL" id="NGP76028.1"/>
    </source>
</evidence>
<dbReference type="PANTHER" id="PTHR41523">
    <property type="entry name" value="TWO-COMPONENT SYSTEM SENSOR PROTEIN"/>
    <property type="match status" value="1"/>
</dbReference>
<keyword evidence="8" id="KW-0472">Membrane</keyword>
<sequence length="287" mass="33014">MSYFVLSVIWIFFSDRLLQLVTTDSTLLMEMQTYKGWFFVLVTSILLFLLIEKSTSKVVKSRNKIKKALNEKQVVLSELHHRVKNNLSIICGLIEMQIDELDNRDEARALKSIQYRIYSLADIEELFYQNRDMSSVPFHDFLNHLVISLNEPGGAQFRIKKNISDSFLKIDKAVPFGLMVNEIFSQLRMNGNLEELNYITVSLSQSDSGQVTFEIGFDVVPSTILSQLRGEDQIESILLNLFIDQLHADTEWREQDGISKFSVSFDSSDTYENMSLPEMPLANQISN</sequence>
<comment type="caution">
    <text evidence="10">The sequence shown here is derived from an EMBL/GenBank/DDBJ whole genome shotgun (WGS) entry which is preliminary data.</text>
</comment>
<dbReference type="AlphaFoldDB" id="A0A6M1SVB0"/>
<dbReference type="Proteomes" id="UP000473278">
    <property type="component" value="Unassembled WGS sequence"/>
</dbReference>
<keyword evidence="5" id="KW-0547">Nucleotide-binding</keyword>
<dbReference type="RefSeq" id="WP_165140028.1">
    <property type="nucleotide sequence ID" value="NZ_JAALLT010000002.1"/>
</dbReference>
<keyword evidence="6" id="KW-0418">Kinase</keyword>
<accession>A0A6M1SVB0</accession>
<dbReference type="PANTHER" id="PTHR41523:SF8">
    <property type="entry name" value="ETHYLENE RESPONSE SENSOR PROTEIN"/>
    <property type="match status" value="1"/>
</dbReference>
<dbReference type="EC" id="2.7.13.3" evidence="2"/>
<evidence type="ECO:0000256" key="7">
    <source>
        <dbReference type="ARBA" id="ARBA00022840"/>
    </source>
</evidence>
<keyword evidence="11" id="KW-1185">Reference proteome</keyword>
<dbReference type="Pfam" id="PF07568">
    <property type="entry name" value="HisKA_2"/>
    <property type="match status" value="1"/>
</dbReference>
<proteinExistence type="predicted"/>
<evidence type="ECO:0000256" key="6">
    <source>
        <dbReference type="ARBA" id="ARBA00022777"/>
    </source>
</evidence>
<gene>
    <name evidence="10" type="ORF">G3570_05265</name>
</gene>
<evidence type="ECO:0000256" key="5">
    <source>
        <dbReference type="ARBA" id="ARBA00022741"/>
    </source>
</evidence>
<evidence type="ECO:0000256" key="4">
    <source>
        <dbReference type="ARBA" id="ARBA00022679"/>
    </source>
</evidence>
<dbReference type="GO" id="GO:0004673">
    <property type="term" value="F:protein histidine kinase activity"/>
    <property type="evidence" value="ECO:0007669"/>
    <property type="project" value="UniProtKB-EC"/>
</dbReference>
<dbReference type="EMBL" id="JAALLT010000002">
    <property type="protein sequence ID" value="NGP76028.1"/>
    <property type="molecule type" value="Genomic_DNA"/>
</dbReference>
<evidence type="ECO:0000256" key="8">
    <source>
        <dbReference type="SAM" id="Phobius"/>
    </source>
</evidence>
<name>A0A6M1SVB0_9BACT</name>
<evidence type="ECO:0000256" key="3">
    <source>
        <dbReference type="ARBA" id="ARBA00022553"/>
    </source>
</evidence>
<feature type="domain" description="Signal transduction histidine kinase subgroup 2 dimerisation and phosphoacceptor" evidence="9">
    <location>
        <begin position="78"/>
        <end position="149"/>
    </location>
</feature>
<evidence type="ECO:0000313" key="11">
    <source>
        <dbReference type="Proteomes" id="UP000473278"/>
    </source>
</evidence>